<dbReference type="PROSITE" id="PS51450">
    <property type="entry name" value="LRR"/>
    <property type="match status" value="1"/>
</dbReference>
<dbReference type="Proteomes" id="UP001057375">
    <property type="component" value="Unassembled WGS sequence"/>
</dbReference>
<organism evidence="2 3">
    <name type="scientific">Aduncisulcus paluster</name>
    <dbReference type="NCBI Taxonomy" id="2918883"/>
    <lineage>
        <taxon>Eukaryota</taxon>
        <taxon>Metamonada</taxon>
        <taxon>Carpediemonas-like organisms</taxon>
        <taxon>Aduncisulcus</taxon>
    </lineage>
</organism>
<gene>
    <name evidence="2" type="ORF">ADUPG1_008153</name>
</gene>
<evidence type="ECO:0000256" key="1">
    <source>
        <dbReference type="SAM" id="MobiDB-lite"/>
    </source>
</evidence>
<keyword evidence="3" id="KW-1185">Reference proteome</keyword>
<dbReference type="InterPro" id="IPR032675">
    <property type="entry name" value="LRR_dom_sf"/>
</dbReference>
<dbReference type="EMBL" id="BQXS01010881">
    <property type="protein sequence ID" value="GKT34884.1"/>
    <property type="molecule type" value="Genomic_DNA"/>
</dbReference>
<dbReference type="Gene3D" id="3.80.10.10">
    <property type="entry name" value="Ribonuclease Inhibitor"/>
    <property type="match status" value="2"/>
</dbReference>
<accession>A0ABQ5KTY0</accession>
<comment type="caution">
    <text evidence="2">The sequence shown here is derived from an EMBL/GenBank/DDBJ whole genome shotgun (WGS) entry which is preliminary data.</text>
</comment>
<proteinExistence type="predicted"/>
<dbReference type="PANTHER" id="PTHR24113">
    <property type="entry name" value="RAN GTPASE-ACTIVATING PROTEIN 1"/>
    <property type="match status" value="1"/>
</dbReference>
<dbReference type="PANTHER" id="PTHR24113:SF15">
    <property type="entry name" value="NACHT DOMAIN-CONTAINING PROTEIN"/>
    <property type="match status" value="1"/>
</dbReference>
<feature type="region of interest" description="Disordered" evidence="1">
    <location>
        <begin position="15"/>
        <end position="34"/>
    </location>
</feature>
<evidence type="ECO:0000313" key="3">
    <source>
        <dbReference type="Proteomes" id="UP001057375"/>
    </source>
</evidence>
<dbReference type="SUPFAM" id="SSF52047">
    <property type="entry name" value="RNI-like"/>
    <property type="match status" value="1"/>
</dbReference>
<evidence type="ECO:0000313" key="2">
    <source>
        <dbReference type="EMBL" id="GKT34884.1"/>
    </source>
</evidence>
<protein>
    <submittedName>
        <fullName evidence="2">Uncharacterized protein</fullName>
    </submittedName>
</protein>
<reference evidence="2" key="1">
    <citation type="submission" date="2022-03" db="EMBL/GenBank/DDBJ databases">
        <title>Draft genome sequence of Aduncisulcus paluster, a free-living microaerophilic Fornicata.</title>
        <authorList>
            <person name="Yuyama I."/>
            <person name="Kume K."/>
            <person name="Tamura T."/>
            <person name="Inagaki Y."/>
            <person name="Hashimoto T."/>
        </authorList>
    </citation>
    <scope>NUCLEOTIDE SEQUENCE</scope>
    <source>
        <strain evidence="2">NY0171</strain>
    </source>
</reference>
<dbReference type="InterPro" id="IPR001611">
    <property type="entry name" value="Leu-rich_rpt"/>
</dbReference>
<name>A0ABQ5KTY0_9EUKA</name>
<dbReference type="InterPro" id="IPR027038">
    <property type="entry name" value="RanGap"/>
</dbReference>
<sequence length="436" mass="47245">MGCSSSKTIDSVLEPMRKIHNSPRKESESVHSSPKVISYEKENLPLEDVLDRLLESENAGLKSLVELCKMNGISASSTLSLQGHIIKQDAELLSNLLLYLTGILDVQCFEVEADDETCGILGLGLVKQSKTLTSIDISNCELDSIASILSHVSPMISSLSIHECSLSSSDIEAFSETNIFQSFENLERLSLFGLGLGDFPIETLSFNMHHLSSLTRLSLHHNNLTNASLSSLTEAILSDDCSSLRSQLTHLELHNNRYDVTGALELIVALTTPSSSSEASDDDSTPISPKLEHLSLDVVCPLGQSEEHLTKLFTTLRAYPRISRLTLGNLSLEASSQSSLDSLLSSLKLRSLALPSLGISSADTVSALSESILGCKHLSSLDLTGCRLDSEMCSALISPFSESTSLKRINLSDSTLKPEEKAALRDTLKQKKIVIL</sequence>